<evidence type="ECO:0000256" key="1">
    <source>
        <dbReference type="SAM" id="Phobius"/>
    </source>
</evidence>
<keyword evidence="1" id="KW-0472">Membrane</keyword>
<feature type="transmembrane region" description="Helical" evidence="1">
    <location>
        <begin position="106"/>
        <end position="129"/>
    </location>
</feature>
<dbReference type="RefSeq" id="WP_089837836.1">
    <property type="nucleotide sequence ID" value="NZ_FNBN01000011.1"/>
</dbReference>
<keyword evidence="1" id="KW-1133">Transmembrane helix</keyword>
<protein>
    <submittedName>
        <fullName evidence="2">Uncharacterized protein</fullName>
    </submittedName>
</protein>
<name>A0A1G8BRY2_CHIFI</name>
<evidence type="ECO:0000313" key="3">
    <source>
        <dbReference type="Proteomes" id="UP000199045"/>
    </source>
</evidence>
<feature type="transmembrane region" description="Helical" evidence="1">
    <location>
        <begin position="76"/>
        <end position="94"/>
    </location>
</feature>
<keyword evidence="1" id="KW-0812">Transmembrane</keyword>
<dbReference type="Proteomes" id="UP000199045">
    <property type="component" value="Unassembled WGS sequence"/>
</dbReference>
<evidence type="ECO:0000313" key="2">
    <source>
        <dbReference type="EMBL" id="SDH35460.1"/>
    </source>
</evidence>
<dbReference type="EMBL" id="FNBN01000011">
    <property type="protein sequence ID" value="SDH35460.1"/>
    <property type="molecule type" value="Genomic_DNA"/>
</dbReference>
<organism evidence="2 3">
    <name type="scientific">Chitinophaga filiformis</name>
    <name type="common">Myxococcus filiformis</name>
    <name type="synonym">Flexibacter filiformis</name>
    <dbReference type="NCBI Taxonomy" id="104663"/>
    <lineage>
        <taxon>Bacteria</taxon>
        <taxon>Pseudomonadati</taxon>
        <taxon>Bacteroidota</taxon>
        <taxon>Chitinophagia</taxon>
        <taxon>Chitinophagales</taxon>
        <taxon>Chitinophagaceae</taxon>
        <taxon>Chitinophaga</taxon>
    </lineage>
</organism>
<accession>A0A1G8BRY2</accession>
<proteinExistence type="predicted"/>
<dbReference type="OrthoDB" id="1255831at2"/>
<sequence length="141" mass="15476">MKKFDPIIEKYKNKGVSAENIEYAIDSVKDGTKRELILENLTADYRGMNAGDATRLLEELFVANGGEFKKENRGGYFTGAFLLLIGLACGYYIFHVFTYGGVLIRPILVSLLAILGTLGGIASIILALLGAYREDDDLSDE</sequence>
<reference evidence="2 3" key="1">
    <citation type="submission" date="2016-10" db="EMBL/GenBank/DDBJ databases">
        <authorList>
            <person name="de Groot N.N."/>
        </authorList>
    </citation>
    <scope>NUCLEOTIDE SEQUENCE [LARGE SCALE GENOMIC DNA]</scope>
    <source>
        <strain evidence="2 3">DSM 527</strain>
    </source>
</reference>
<dbReference type="AlphaFoldDB" id="A0A1G8BRY2"/>
<gene>
    <name evidence="2" type="ORF">SAMN04488121_111125</name>
</gene>
<dbReference type="STRING" id="104663.SAMN04488121_111125"/>